<dbReference type="SFLD" id="SFLDG01140">
    <property type="entry name" value="C2.B:_Phosphomannomutase_and_P"/>
    <property type="match status" value="1"/>
</dbReference>
<sequence>MELKNIIFDLDGTLLSSNQIPLEQTVEFLKDLQKKGIRITFASGRSHILIRNTATFITPNLPVISSNGALVYDFASEKPVHIKPIDNKVIPAIMQMLLEFQETFYFYTDKKVFAFTHELDSAKILSTRSQIVGIDLIENNYIVNKFEKALDFDFKQHTITKILLVTKNREKVPFLAKQLDQIQDINYVSSMTFALDIMQKDVNKAYGLKVLVDNYNLDPEKTMVFGDADNDVEIFQSVKWPVALVNGTDLAKKNAKFITEYDNNHNGIYFFLKKFLAT</sequence>
<dbReference type="SFLD" id="SFLDS00003">
    <property type="entry name" value="Haloacid_Dehalogenase"/>
    <property type="match status" value="1"/>
</dbReference>
<dbReference type="PROSITE" id="PS01228">
    <property type="entry name" value="COF_1"/>
    <property type="match status" value="1"/>
</dbReference>
<dbReference type="RefSeq" id="WP_009885896.1">
    <property type="nucleotide sequence ID" value="NC_018497.1"/>
</dbReference>
<dbReference type="InterPro" id="IPR036412">
    <property type="entry name" value="HAD-like_sf"/>
</dbReference>
<dbReference type="GeneID" id="99647130"/>
<gene>
    <name evidence="3" type="ORF">CM1_01600</name>
</gene>
<proteinExistence type="inferred from homology"/>
<dbReference type="InterPro" id="IPR023214">
    <property type="entry name" value="HAD_sf"/>
</dbReference>
<dbReference type="PANTHER" id="PTHR10000:SF8">
    <property type="entry name" value="HAD SUPERFAMILY HYDROLASE-LIKE, TYPE 3"/>
    <property type="match status" value="1"/>
</dbReference>
<dbReference type="NCBIfam" id="TIGR01484">
    <property type="entry name" value="HAD-SF-IIB"/>
    <property type="match status" value="1"/>
</dbReference>
<dbReference type="Pfam" id="PF08282">
    <property type="entry name" value="Hydrolase_3"/>
    <property type="match status" value="1"/>
</dbReference>
<accession>A0ABC7ZIY1</accession>
<evidence type="ECO:0000256" key="2">
    <source>
        <dbReference type="ARBA" id="ARBA00034778"/>
    </source>
</evidence>
<evidence type="ECO:0000256" key="1">
    <source>
        <dbReference type="ARBA" id="ARBA00001946"/>
    </source>
</evidence>
<dbReference type="GO" id="GO:0016791">
    <property type="term" value="F:phosphatase activity"/>
    <property type="evidence" value="ECO:0007669"/>
    <property type="project" value="UniProtKB-ARBA"/>
</dbReference>
<dbReference type="EMBL" id="CP003772">
    <property type="protein sequence ID" value="AFQ04090.1"/>
    <property type="molecule type" value="Genomic_DNA"/>
</dbReference>
<protein>
    <submittedName>
        <fullName evidence="3">Cof-like hydrolase</fullName>
    </submittedName>
</protein>
<dbReference type="NCBIfam" id="TIGR00099">
    <property type="entry name" value="Cof-subfamily"/>
    <property type="match status" value="1"/>
</dbReference>
<dbReference type="InterPro" id="IPR006379">
    <property type="entry name" value="HAD-SF_hydro_IIB"/>
</dbReference>
<evidence type="ECO:0000313" key="3">
    <source>
        <dbReference type="EMBL" id="AFQ04090.1"/>
    </source>
</evidence>
<dbReference type="AlphaFoldDB" id="A0ABC7ZIY1"/>
<dbReference type="PROSITE" id="PS01229">
    <property type="entry name" value="COF_2"/>
    <property type="match status" value="1"/>
</dbReference>
<comment type="similarity">
    <text evidence="2">Belongs to the HAD-like hydrolase superfamily. Cof family.</text>
</comment>
<evidence type="ECO:0000313" key="4">
    <source>
        <dbReference type="Proteomes" id="UP000005254"/>
    </source>
</evidence>
<dbReference type="SMR" id="A0ABC7ZIY1"/>
<dbReference type="PANTHER" id="PTHR10000">
    <property type="entry name" value="PHOSPHOSERINE PHOSPHATASE"/>
    <property type="match status" value="1"/>
</dbReference>
<dbReference type="Proteomes" id="UP000005254">
    <property type="component" value="Chromosome"/>
</dbReference>
<reference evidence="3 4" key="1">
    <citation type="journal article" date="2012" name="J. Bacteriol.">
        <title>Draft Genome Sequences of Four Axenic Mycoplasma genitalium Strains Isolated from Denmark, Japan, and Australia.</title>
        <authorList>
            <person name="McGowin C.L."/>
            <person name="Ma L."/>
            <person name="Jensen J.S."/>
            <person name="Mancuso M.M."/>
            <person name="Hamasuna R."/>
            <person name="Adegboye D."/>
            <person name="Martin D.H."/>
        </authorList>
    </citation>
    <scope>NUCLEOTIDE SEQUENCE [LARGE SCALE GENOMIC DNA]</scope>
    <source>
        <strain evidence="3 4">M6320</strain>
    </source>
</reference>
<dbReference type="KEGG" id="mgx:CM1_01600"/>
<dbReference type="SUPFAM" id="SSF56784">
    <property type="entry name" value="HAD-like"/>
    <property type="match status" value="1"/>
</dbReference>
<organism evidence="3 4">
    <name type="scientific">Mycoplasmoides genitalium M6320</name>
    <dbReference type="NCBI Taxonomy" id="662945"/>
    <lineage>
        <taxon>Bacteria</taxon>
        <taxon>Bacillati</taxon>
        <taxon>Mycoplasmatota</taxon>
        <taxon>Mycoplasmoidales</taxon>
        <taxon>Mycoplasmoidaceae</taxon>
        <taxon>Mycoplasmoides</taxon>
    </lineage>
</organism>
<comment type="cofactor">
    <cofactor evidence="1">
        <name>Mg(2+)</name>
        <dbReference type="ChEBI" id="CHEBI:18420"/>
    </cofactor>
</comment>
<dbReference type="Gene3D" id="3.40.50.1000">
    <property type="entry name" value="HAD superfamily/HAD-like"/>
    <property type="match status" value="1"/>
</dbReference>
<name>A0ABC7ZIY1_MYCGT</name>
<dbReference type="InterPro" id="IPR000150">
    <property type="entry name" value="Cof"/>
</dbReference>
<dbReference type="CDD" id="cd07516">
    <property type="entry name" value="HAD_Pase"/>
    <property type="match status" value="1"/>
</dbReference>
<dbReference type="Gene3D" id="3.30.1240.10">
    <property type="match status" value="1"/>
</dbReference>